<name>A0ACC2VCZ3_9TREE</name>
<gene>
    <name evidence="1" type="ORF">QFC21_004922</name>
</gene>
<dbReference type="EMBL" id="JASBWT010000017">
    <property type="protein sequence ID" value="KAJ9097253.1"/>
    <property type="molecule type" value="Genomic_DNA"/>
</dbReference>
<proteinExistence type="predicted"/>
<comment type="caution">
    <text evidence="1">The sequence shown here is derived from an EMBL/GenBank/DDBJ whole genome shotgun (WGS) entry which is preliminary data.</text>
</comment>
<protein>
    <submittedName>
        <fullName evidence="1">Uncharacterized protein</fullName>
    </submittedName>
</protein>
<evidence type="ECO:0000313" key="1">
    <source>
        <dbReference type="EMBL" id="KAJ9097253.1"/>
    </source>
</evidence>
<organism evidence="1 2">
    <name type="scientific">Naganishia friedmannii</name>
    <dbReference type="NCBI Taxonomy" id="89922"/>
    <lineage>
        <taxon>Eukaryota</taxon>
        <taxon>Fungi</taxon>
        <taxon>Dikarya</taxon>
        <taxon>Basidiomycota</taxon>
        <taxon>Agaricomycotina</taxon>
        <taxon>Tremellomycetes</taxon>
        <taxon>Filobasidiales</taxon>
        <taxon>Filobasidiaceae</taxon>
        <taxon>Naganishia</taxon>
    </lineage>
</organism>
<sequence>MSSFRPNTASHQQSTGRPTGHQQPSSMGGKQGVIDPETLYVRQERIATPVAIKIIDLEAAEDEIEDIQLEMQILSQMESEYVTKYHGCYLKGEHLWIIMEYCSGGSCADLLKSGVFREDYIAILARELLKGLEYLHSENKLHRDIKVKLADFGVSGQLSATMTKKNTFVGTPYWMSPEVIKQSGYSFSADIWSLGITMIEMAKGEPPYSDLHPMKVLFLIPRNPPPTLDDKFSKPFREFVALCLQRDPKSRPSASDLLKHRFVRNAKRPQYLTELIERQENYKAQGPPKAPVLPNNNVQTARFGPAKDQFWDFGTIRRDLPVPQPPPAPLDSTPSNIYASMRAAPAPPIHHGTPPTNPGSDISAATASPTTQRCTKGPLPRPPSTQSMKQAYINQEPASRISASSSNRNFESPNSGKGSEIYGTISNAATPAVVAATALAKDRALHTSASGAAPLPINDQKSSITPVVQQSTKSNIVPPAPGDVGMDDLILDSVIIPAIESLSLRVPNNEARQALMSLRVAFEEAERLVPGISVSLVAEIMEGVEPFNDDNGVY</sequence>
<accession>A0ACC2VCZ3</accession>
<reference evidence="1" key="1">
    <citation type="submission" date="2023-04" db="EMBL/GenBank/DDBJ databases">
        <title>Draft Genome sequencing of Naganishia species isolated from polar environments using Oxford Nanopore Technology.</title>
        <authorList>
            <person name="Leo P."/>
            <person name="Venkateswaran K."/>
        </authorList>
    </citation>
    <scope>NUCLEOTIDE SEQUENCE</scope>
    <source>
        <strain evidence="1">MNA-CCFEE 5423</strain>
    </source>
</reference>
<dbReference type="Proteomes" id="UP001227268">
    <property type="component" value="Unassembled WGS sequence"/>
</dbReference>
<keyword evidence="2" id="KW-1185">Reference proteome</keyword>
<evidence type="ECO:0000313" key="2">
    <source>
        <dbReference type="Proteomes" id="UP001227268"/>
    </source>
</evidence>